<dbReference type="OrthoDB" id="440711at2759"/>
<dbReference type="GO" id="GO:1902936">
    <property type="term" value="F:phosphatidylinositol bisphosphate binding"/>
    <property type="evidence" value="ECO:0007669"/>
    <property type="project" value="TreeGrafter"/>
</dbReference>
<dbReference type="PRINTS" id="PR00180">
    <property type="entry name" value="CRETINALDHBP"/>
</dbReference>
<dbReference type="SMART" id="SM00516">
    <property type="entry name" value="SEC14"/>
    <property type="match status" value="1"/>
</dbReference>
<dbReference type="InterPro" id="IPR011074">
    <property type="entry name" value="CRAL/TRIO_N_dom"/>
</dbReference>
<dbReference type="Pfam" id="PF00650">
    <property type="entry name" value="CRAL_TRIO"/>
    <property type="match status" value="1"/>
</dbReference>
<dbReference type="SMART" id="SM01100">
    <property type="entry name" value="CRAL_TRIO_N"/>
    <property type="match status" value="1"/>
</dbReference>
<name>A0A1J1HZC9_9DIPT</name>
<dbReference type="SUPFAM" id="SSF46938">
    <property type="entry name" value="CRAL/TRIO N-terminal domain"/>
    <property type="match status" value="1"/>
</dbReference>
<dbReference type="Gene3D" id="3.40.525.10">
    <property type="entry name" value="CRAL-TRIO lipid binding domain"/>
    <property type="match status" value="1"/>
</dbReference>
<dbReference type="STRING" id="568069.A0A1J1HZC9"/>
<dbReference type="Proteomes" id="UP000183832">
    <property type="component" value="Unassembled WGS sequence"/>
</dbReference>
<dbReference type="Pfam" id="PF03765">
    <property type="entry name" value="CRAL_TRIO_N"/>
    <property type="match status" value="1"/>
</dbReference>
<dbReference type="PROSITE" id="PS50191">
    <property type="entry name" value="CRAL_TRIO"/>
    <property type="match status" value="1"/>
</dbReference>
<accession>A0A1J1HZC9</accession>
<keyword evidence="3" id="KW-1185">Reference proteome</keyword>
<dbReference type="InterPro" id="IPR001251">
    <property type="entry name" value="CRAL-TRIO_dom"/>
</dbReference>
<dbReference type="AlphaFoldDB" id="A0A1J1HZC9"/>
<dbReference type="Gene3D" id="1.10.8.20">
    <property type="entry name" value="N-terminal domain of phosphatidylinositol transfer protein sec14p"/>
    <property type="match status" value="1"/>
</dbReference>
<evidence type="ECO:0000313" key="3">
    <source>
        <dbReference type="Proteomes" id="UP000183832"/>
    </source>
</evidence>
<dbReference type="Gene3D" id="1.20.5.1200">
    <property type="entry name" value="Alpha-tocopherol transfer"/>
    <property type="match status" value="1"/>
</dbReference>
<dbReference type="PANTHER" id="PTHR10174:SF234">
    <property type="entry name" value="SD01558P"/>
    <property type="match status" value="1"/>
</dbReference>
<dbReference type="InterPro" id="IPR036865">
    <property type="entry name" value="CRAL-TRIO_dom_sf"/>
</dbReference>
<protein>
    <submittedName>
        <fullName evidence="2">CLUMA_CG006999, isoform A</fullName>
    </submittedName>
</protein>
<reference evidence="2 3" key="1">
    <citation type="submission" date="2015-04" db="EMBL/GenBank/DDBJ databases">
        <authorList>
            <person name="Syromyatnikov M.Y."/>
            <person name="Popov V.N."/>
        </authorList>
    </citation>
    <scope>NUCLEOTIDE SEQUENCE [LARGE SCALE GENOMIC DNA]</scope>
</reference>
<dbReference type="SUPFAM" id="SSF52087">
    <property type="entry name" value="CRAL/TRIO domain"/>
    <property type="match status" value="1"/>
</dbReference>
<proteinExistence type="predicted"/>
<dbReference type="EMBL" id="CVRI01000037">
    <property type="protein sequence ID" value="CRK93463.1"/>
    <property type="molecule type" value="Genomic_DNA"/>
</dbReference>
<organism evidence="2 3">
    <name type="scientific">Clunio marinus</name>
    <dbReference type="NCBI Taxonomy" id="568069"/>
    <lineage>
        <taxon>Eukaryota</taxon>
        <taxon>Metazoa</taxon>
        <taxon>Ecdysozoa</taxon>
        <taxon>Arthropoda</taxon>
        <taxon>Hexapoda</taxon>
        <taxon>Insecta</taxon>
        <taxon>Pterygota</taxon>
        <taxon>Neoptera</taxon>
        <taxon>Endopterygota</taxon>
        <taxon>Diptera</taxon>
        <taxon>Nematocera</taxon>
        <taxon>Chironomoidea</taxon>
        <taxon>Chironomidae</taxon>
        <taxon>Clunio</taxon>
    </lineage>
</organism>
<dbReference type="PANTHER" id="PTHR10174">
    <property type="entry name" value="ALPHA-TOCOPHEROL TRANSFER PROTEIN-RELATED"/>
    <property type="match status" value="1"/>
</dbReference>
<evidence type="ECO:0000259" key="1">
    <source>
        <dbReference type="PROSITE" id="PS50191"/>
    </source>
</evidence>
<dbReference type="GO" id="GO:0016020">
    <property type="term" value="C:membrane"/>
    <property type="evidence" value="ECO:0007669"/>
    <property type="project" value="TreeGrafter"/>
</dbReference>
<dbReference type="InterPro" id="IPR036273">
    <property type="entry name" value="CRAL/TRIO_N_dom_sf"/>
</dbReference>
<evidence type="ECO:0000313" key="2">
    <source>
        <dbReference type="EMBL" id="CRK93463.1"/>
    </source>
</evidence>
<gene>
    <name evidence="2" type="primary">similar to Clavesin-1</name>
    <name evidence="2" type="ORF">CLUMA_CG006999</name>
</gene>
<feature type="domain" description="CRAL-TRIO" evidence="1">
    <location>
        <begin position="96"/>
        <end position="261"/>
    </location>
</feature>
<sequence>MPELVEVSHTLELDFPKDLEEIALEQGEDPNKTCELMEELKNMIYEKGDCNPHRMDDEFLIKFLRARFWKVESAYKLLCRYTKFRQVNFHWVDKVHPLHLQSLGEENIMTTTPYRDQNGRRMLIYRFGNWKPSRTPVDEIFKASLIVLEIGIMEPRAQVLGGVGIFDLENLTLNHTLHMSPSVAQKMIAMMVNCLPYRSHTIHIVNQGWVFDVAFAFFKPFLNDAMRSRLFMHGTNYKSLHKHINPENLPKKYGGKMEEYSYKPWIEHCKTNERVIKELELHGYCVDEINEE</sequence>
<dbReference type="CDD" id="cd00170">
    <property type="entry name" value="SEC14"/>
    <property type="match status" value="1"/>
</dbReference>